<dbReference type="PANTHER" id="PTHR42718:SF46">
    <property type="entry name" value="BLR6921 PROTEIN"/>
    <property type="match status" value="1"/>
</dbReference>
<keyword evidence="5 7" id="KW-1133">Transmembrane helix</keyword>
<evidence type="ECO:0000256" key="6">
    <source>
        <dbReference type="ARBA" id="ARBA00023136"/>
    </source>
</evidence>
<keyword evidence="3" id="KW-1003">Cell membrane</keyword>
<sequence length="472" mass="48607">MNVNVDKADGEGSASRRIALTVAAAFFMESLDATVIVTALPAIGAGFGIGALDASLAVTVYLIAMAALVPAAGWCAARFGARRVFALAVGTFTVASLLCGLAPSFHALVAARLLQGAAAAFMSPVGRLVVLRETPRHRLIEAIGTITWPGLIAPVLGPPLGGLIATHASWRWIFLLNVPLGLIGLLLILRLFPRRTDVARTRFDAPGFVLTAVALAALVEGLTRLGGAHPGSPATLGLLATGAVAAAAAVRHARRAAAPMLDLRALGVPTYAIATATAGFVSRVAINASPFLLPLMFQIGFGMTPFQAGAMLLVYMGGNLVMKSATTAVLRRFGFRRVLTVNGALCAALLLACGLLSPGDPLPAMCVLLFVAGMTRSMNYTAINTLAFADVPDTARAGASTLGTMLQQVSLALGVALGAMVLGASRALRGAPAVQLVDFRHAWYAVAALMAIATLMCLRLEPEAGLAVSSRQ</sequence>
<feature type="transmembrane region" description="Helical" evidence="7">
    <location>
        <begin position="401"/>
        <end position="422"/>
    </location>
</feature>
<gene>
    <name evidence="9" type="primary">hsrA_1</name>
    <name evidence="9" type="ORF">VVAX_01225</name>
</gene>
<dbReference type="Pfam" id="PF07690">
    <property type="entry name" value="MFS_1"/>
    <property type="match status" value="1"/>
</dbReference>
<evidence type="ECO:0000256" key="1">
    <source>
        <dbReference type="ARBA" id="ARBA00004651"/>
    </source>
</evidence>
<dbReference type="EMBL" id="LR743507">
    <property type="protein sequence ID" value="CAA2101389.1"/>
    <property type="molecule type" value="Genomic_DNA"/>
</dbReference>
<organism evidence="9">
    <name type="scientific">Variovorax paradoxus</name>
    <dbReference type="NCBI Taxonomy" id="34073"/>
    <lineage>
        <taxon>Bacteria</taxon>
        <taxon>Pseudomonadati</taxon>
        <taxon>Pseudomonadota</taxon>
        <taxon>Betaproteobacteria</taxon>
        <taxon>Burkholderiales</taxon>
        <taxon>Comamonadaceae</taxon>
        <taxon>Variovorax</taxon>
    </lineage>
</organism>
<feature type="transmembrane region" description="Helical" evidence="7">
    <location>
        <begin position="265"/>
        <end position="286"/>
    </location>
</feature>
<keyword evidence="4 7" id="KW-0812">Transmembrane</keyword>
<feature type="transmembrane region" description="Helical" evidence="7">
    <location>
        <begin position="142"/>
        <end position="164"/>
    </location>
</feature>
<evidence type="ECO:0000256" key="7">
    <source>
        <dbReference type="SAM" id="Phobius"/>
    </source>
</evidence>
<accession>A0A679IQ92</accession>
<proteinExistence type="predicted"/>
<dbReference type="InterPro" id="IPR011701">
    <property type="entry name" value="MFS"/>
</dbReference>
<dbReference type="InterPro" id="IPR020846">
    <property type="entry name" value="MFS_dom"/>
</dbReference>
<dbReference type="PANTHER" id="PTHR42718">
    <property type="entry name" value="MAJOR FACILITATOR SUPERFAMILY MULTIDRUG TRANSPORTER MFSC"/>
    <property type="match status" value="1"/>
</dbReference>
<evidence type="ECO:0000256" key="5">
    <source>
        <dbReference type="ARBA" id="ARBA00022989"/>
    </source>
</evidence>
<dbReference type="Gene3D" id="1.20.1250.20">
    <property type="entry name" value="MFS general substrate transporter like domains"/>
    <property type="match status" value="1"/>
</dbReference>
<dbReference type="RefSeq" id="WP_339088926.1">
    <property type="nucleotide sequence ID" value="NZ_LR743507.1"/>
</dbReference>
<dbReference type="GO" id="GO:0005886">
    <property type="term" value="C:plasma membrane"/>
    <property type="evidence" value="ECO:0007669"/>
    <property type="project" value="UniProtKB-SubCell"/>
</dbReference>
<evidence type="ECO:0000256" key="3">
    <source>
        <dbReference type="ARBA" id="ARBA00022475"/>
    </source>
</evidence>
<feature type="transmembrane region" description="Helical" evidence="7">
    <location>
        <begin position="20"/>
        <end position="44"/>
    </location>
</feature>
<keyword evidence="2" id="KW-0813">Transport</keyword>
<feature type="transmembrane region" description="Helical" evidence="7">
    <location>
        <begin position="56"/>
        <end position="77"/>
    </location>
</feature>
<feature type="transmembrane region" description="Helical" evidence="7">
    <location>
        <begin position="170"/>
        <end position="191"/>
    </location>
</feature>
<evidence type="ECO:0000256" key="4">
    <source>
        <dbReference type="ARBA" id="ARBA00022692"/>
    </source>
</evidence>
<feature type="transmembrane region" description="Helical" evidence="7">
    <location>
        <begin position="292"/>
        <end position="317"/>
    </location>
</feature>
<comment type="subcellular location">
    <subcellularLocation>
        <location evidence="1">Cell membrane</location>
        <topology evidence="1">Multi-pass membrane protein</topology>
    </subcellularLocation>
</comment>
<dbReference type="Gene3D" id="1.20.1720.10">
    <property type="entry name" value="Multidrug resistance protein D"/>
    <property type="match status" value="1"/>
</dbReference>
<feature type="domain" description="Major facilitator superfamily (MFS) profile" evidence="8">
    <location>
        <begin position="18"/>
        <end position="465"/>
    </location>
</feature>
<dbReference type="InterPro" id="IPR036259">
    <property type="entry name" value="MFS_trans_sf"/>
</dbReference>
<dbReference type="GO" id="GO:0022857">
    <property type="term" value="F:transmembrane transporter activity"/>
    <property type="evidence" value="ECO:0007669"/>
    <property type="project" value="InterPro"/>
</dbReference>
<feature type="transmembrane region" description="Helical" evidence="7">
    <location>
        <begin position="369"/>
        <end position="389"/>
    </location>
</feature>
<feature type="transmembrane region" description="Helical" evidence="7">
    <location>
        <begin position="442"/>
        <end position="460"/>
    </location>
</feature>
<feature type="transmembrane region" description="Helical" evidence="7">
    <location>
        <begin position="203"/>
        <end position="222"/>
    </location>
</feature>
<name>A0A679IQ92_VARPD</name>
<evidence type="ECO:0000259" key="8">
    <source>
        <dbReference type="PROSITE" id="PS50850"/>
    </source>
</evidence>
<evidence type="ECO:0000313" key="9">
    <source>
        <dbReference type="EMBL" id="CAA2101389.1"/>
    </source>
</evidence>
<reference evidence="9" key="1">
    <citation type="submission" date="2019-12" db="EMBL/GenBank/DDBJ databases">
        <authorList>
            <person name="Cremers G."/>
        </authorList>
    </citation>
    <scope>NUCLEOTIDE SEQUENCE</scope>
    <source>
        <strain evidence="9">Vvax</strain>
    </source>
</reference>
<dbReference type="AlphaFoldDB" id="A0A679IQ92"/>
<dbReference type="PROSITE" id="PS50850">
    <property type="entry name" value="MFS"/>
    <property type="match status" value="1"/>
</dbReference>
<evidence type="ECO:0000256" key="2">
    <source>
        <dbReference type="ARBA" id="ARBA00022448"/>
    </source>
</evidence>
<feature type="transmembrane region" description="Helical" evidence="7">
    <location>
        <begin position="109"/>
        <end position="130"/>
    </location>
</feature>
<feature type="transmembrane region" description="Helical" evidence="7">
    <location>
        <begin position="338"/>
        <end position="357"/>
    </location>
</feature>
<keyword evidence="6 7" id="KW-0472">Membrane</keyword>
<feature type="transmembrane region" description="Helical" evidence="7">
    <location>
        <begin position="84"/>
        <end position="103"/>
    </location>
</feature>
<protein>
    <submittedName>
        <fullName evidence="9">Putative transport protein HsrA</fullName>
    </submittedName>
</protein>
<feature type="transmembrane region" description="Helical" evidence="7">
    <location>
        <begin position="234"/>
        <end position="253"/>
    </location>
</feature>
<dbReference type="SUPFAM" id="SSF103473">
    <property type="entry name" value="MFS general substrate transporter"/>
    <property type="match status" value="1"/>
</dbReference>